<evidence type="ECO:0000313" key="2">
    <source>
        <dbReference type="Proteomes" id="UP000828390"/>
    </source>
</evidence>
<evidence type="ECO:0000313" key="1">
    <source>
        <dbReference type="EMBL" id="KAH3838116.1"/>
    </source>
</evidence>
<proteinExistence type="predicted"/>
<reference evidence="1" key="2">
    <citation type="submission" date="2020-11" db="EMBL/GenBank/DDBJ databases">
        <authorList>
            <person name="McCartney M.A."/>
            <person name="Auch B."/>
            <person name="Kono T."/>
            <person name="Mallez S."/>
            <person name="Becker A."/>
            <person name="Gohl D.M."/>
            <person name="Silverstein K.A.T."/>
            <person name="Koren S."/>
            <person name="Bechman K.B."/>
            <person name="Herman A."/>
            <person name="Abrahante J.E."/>
            <person name="Garbe J."/>
        </authorList>
    </citation>
    <scope>NUCLEOTIDE SEQUENCE</scope>
    <source>
        <strain evidence="1">Duluth1</strain>
        <tissue evidence="1">Whole animal</tissue>
    </source>
</reference>
<sequence>MVFGRKVLLPMAVVISTPEEDTSSQEYTYSYVQSLKSKIKSAHNIPRNNLKKPQYTEKGIMT</sequence>
<comment type="caution">
    <text evidence="1">The sequence shown here is derived from an EMBL/GenBank/DDBJ whole genome shotgun (WGS) entry which is preliminary data.</text>
</comment>
<name>A0A9D4KEF4_DREPO</name>
<organism evidence="1 2">
    <name type="scientific">Dreissena polymorpha</name>
    <name type="common">Zebra mussel</name>
    <name type="synonym">Mytilus polymorpha</name>
    <dbReference type="NCBI Taxonomy" id="45954"/>
    <lineage>
        <taxon>Eukaryota</taxon>
        <taxon>Metazoa</taxon>
        <taxon>Spiralia</taxon>
        <taxon>Lophotrochozoa</taxon>
        <taxon>Mollusca</taxon>
        <taxon>Bivalvia</taxon>
        <taxon>Autobranchia</taxon>
        <taxon>Heteroconchia</taxon>
        <taxon>Euheterodonta</taxon>
        <taxon>Imparidentia</taxon>
        <taxon>Neoheterodontei</taxon>
        <taxon>Myida</taxon>
        <taxon>Dreissenoidea</taxon>
        <taxon>Dreissenidae</taxon>
        <taxon>Dreissena</taxon>
    </lineage>
</organism>
<dbReference type="Proteomes" id="UP000828390">
    <property type="component" value="Unassembled WGS sequence"/>
</dbReference>
<keyword evidence="2" id="KW-1185">Reference proteome</keyword>
<reference evidence="1" key="1">
    <citation type="journal article" date="2019" name="bioRxiv">
        <title>The Genome of the Zebra Mussel, Dreissena polymorpha: A Resource for Invasive Species Research.</title>
        <authorList>
            <person name="McCartney M.A."/>
            <person name="Auch B."/>
            <person name="Kono T."/>
            <person name="Mallez S."/>
            <person name="Zhang Y."/>
            <person name="Obille A."/>
            <person name="Becker A."/>
            <person name="Abrahante J.E."/>
            <person name="Garbe J."/>
            <person name="Badalamenti J.P."/>
            <person name="Herman A."/>
            <person name="Mangelson H."/>
            <person name="Liachko I."/>
            <person name="Sullivan S."/>
            <person name="Sone E.D."/>
            <person name="Koren S."/>
            <person name="Silverstein K.A.T."/>
            <person name="Beckman K.B."/>
            <person name="Gohl D.M."/>
        </authorList>
    </citation>
    <scope>NUCLEOTIDE SEQUENCE</scope>
    <source>
        <strain evidence="1">Duluth1</strain>
        <tissue evidence="1">Whole animal</tissue>
    </source>
</reference>
<accession>A0A9D4KEF4</accession>
<dbReference type="AlphaFoldDB" id="A0A9D4KEF4"/>
<protein>
    <submittedName>
        <fullName evidence="1">Uncharacterized protein</fullName>
    </submittedName>
</protein>
<dbReference type="EMBL" id="JAIWYP010000004">
    <property type="protein sequence ID" value="KAH3838116.1"/>
    <property type="molecule type" value="Genomic_DNA"/>
</dbReference>
<gene>
    <name evidence="1" type="ORF">DPMN_111522</name>
</gene>